<protein>
    <submittedName>
        <fullName evidence="2">Uncharacterized protein</fullName>
    </submittedName>
</protein>
<dbReference type="EMBL" id="WIWS01000069">
    <property type="protein sequence ID" value="KAF3212423.1"/>
    <property type="molecule type" value="Genomic_DNA"/>
</dbReference>
<evidence type="ECO:0000313" key="2">
    <source>
        <dbReference type="EMBL" id="KAF3208024.1"/>
    </source>
</evidence>
<dbReference type="EMBL" id="WIPF01000057">
    <property type="protein sequence ID" value="KAF3217770.1"/>
    <property type="molecule type" value="Genomic_DNA"/>
</dbReference>
<evidence type="ECO:0000313" key="3">
    <source>
        <dbReference type="EMBL" id="KAF3212423.1"/>
    </source>
</evidence>
<evidence type="ECO:0000313" key="7">
    <source>
        <dbReference type="Proteomes" id="UP000483672"/>
    </source>
</evidence>
<evidence type="ECO:0000313" key="8">
    <source>
        <dbReference type="Proteomes" id="UP000614610"/>
    </source>
</evidence>
<name>A0A6G1MCT6_ORBOL</name>
<evidence type="ECO:0000313" key="4">
    <source>
        <dbReference type="EMBL" id="KAF3217770.1"/>
    </source>
</evidence>
<organism evidence="2 8">
    <name type="scientific">Orbilia oligospora</name>
    <name type="common">Nematode-trapping fungus</name>
    <name type="synonym">Arthrobotrys oligospora</name>
    <dbReference type="NCBI Taxonomy" id="2813651"/>
    <lineage>
        <taxon>Eukaryota</taxon>
        <taxon>Fungi</taxon>
        <taxon>Dikarya</taxon>
        <taxon>Ascomycota</taxon>
        <taxon>Pezizomycotina</taxon>
        <taxon>Orbiliomycetes</taxon>
        <taxon>Orbiliales</taxon>
        <taxon>Orbiliaceae</taxon>
        <taxon>Orbilia</taxon>
    </lineage>
</organism>
<gene>
    <name evidence="3" type="ORF">TWF106_009793</name>
    <name evidence="4" type="ORF">TWF191_008401</name>
    <name evidence="2" type="ORF">TWF679_007927</name>
    <name evidence="1" type="ORF">TWF788_010125</name>
</gene>
<evidence type="ECO:0000313" key="1">
    <source>
        <dbReference type="EMBL" id="KAF3170662.1"/>
    </source>
</evidence>
<evidence type="ECO:0000313" key="6">
    <source>
        <dbReference type="Proteomes" id="UP000479691"/>
    </source>
</evidence>
<sequence>MSSTELNDPFAFQPIQLLTSQGDLGFHSKNDGDENQRPDIVDDLCMGLHVQARIDRVIHGLDSNKGNGKPASLIVFGFRFHGLHDGRRLRTAEINILFQDLDKRPRKDPAVTGLWPNGDFTLSETPITIQNTSGVELGGEVGVVGAAGTLAFKLERQSGYQHLDRSTVIGSITLDMKVRNYGPNNAVRITLEEDSTNKTGVITDLRVPVLLSRKNDNDRFIASVRVTATGNFLQNSIKGLRNLTGRTPANDPVIFKPGLQYLRPPTLNADLERNLAAEVDEQNLGEVSLENFGAALGSTYHR</sequence>
<dbReference type="Proteomes" id="UP000483672">
    <property type="component" value="Unassembled WGS sequence"/>
</dbReference>
<proteinExistence type="predicted"/>
<reference evidence="5 6" key="1">
    <citation type="submission" date="2019-06" db="EMBL/GenBank/DDBJ databases">
        <authorList>
            <person name="Palmer J.M."/>
        </authorList>
    </citation>
    <scope>NUCLEOTIDE SEQUENCE</scope>
    <source>
        <strain evidence="3 5">TWF106</strain>
        <strain evidence="4 7">TWF191</strain>
        <strain evidence="2">TWF679</strain>
        <strain evidence="1 6">TWF788</strain>
    </source>
</reference>
<comment type="caution">
    <text evidence="2">The sequence shown here is derived from an EMBL/GenBank/DDBJ whole genome shotgun (WGS) entry which is preliminary data.</text>
</comment>
<dbReference type="OrthoDB" id="3796612at2759"/>
<dbReference type="Proteomes" id="UP000472727">
    <property type="component" value="Unassembled WGS sequence"/>
</dbReference>
<dbReference type="AlphaFoldDB" id="A0A6G1MCT6"/>
<dbReference type="Proteomes" id="UP000479691">
    <property type="component" value="Unassembled WGS sequence"/>
</dbReference>
<dbReference type="EMBL" id="WIWT01000049">
    <property type="protein sequence ID" value="KAF3208024.1"/>
    <property type="molecule type" value="Genomic_DNA"/>
</dbReference>
<accession>A0A6G1MCT6</accession>
<dbReference type="Proteomes" id="UP000614610">
    <property type="component" value="Unassembled WGS sequence"/>
</dbReference>
<evidence type="ECO:0000313" key="5">
    <source>
        <dbReference type="Proteomes" id="UP000472727"/>
    </source>
</evidence>
<dbReference type="EMBL" id="JAABOE010000073">
    <property type="protein sequence ID" value="KAF3170662.1"/>
    <property type="molecule type" value="Genomic_DNA"/>
</dbReference>